<keyword evidence="3 8" id="KW-0479">Metal-binding</keyword>
<dbReference type="PANTHER" id="PTHR19136">
    <property type="entry name" value="MOLYBDENUM COFACTOR GUANYLYLTRANSFERASE"/>
    <property type="match status" value="1"/>
</dbReference>
<dbReference type="InterPro" id="IPR029044">
    <property type="entry name" value="Nucleotide-diphossugar_trans"/>
</dbReference>
<dbReference type="RefSeq" id="WP_125663542.1">
    <property type="nucleotide sequence ID" value="NZ_AP019308.1"/>
</dbReference>
<organism evidence="9 10">
    <name type="scientific">Paenibacillus baekrokdamisoli</name>
    <dbReference type="NCBI Taxonomy" id="1712516"/>
    <lineage>
        <taxon>Bacteria</taxon>
        <taxon>Bacillati</taxon>
        <taxon>Bacillota</taxon>
        <taxon>Bacilli</taxon>
        <taxon>Bacillales</taxon>
        <taxon>Paenibacillaceae</taxon>
        <taxon>Paenibacillus</taxon>
    </lineage>
</organism>
<evidence type="ECO:0000256" key="5">
    <source>
        <dbReference type="ARBA" id="ARBA00022842"/>
    </source>
</evidence>
<dbReference type="Proteomes" id="UP000275368">
    <property type="component" value="Chromosome"/>
</dbReference>
<feature type="binding site" evidence="8">
    <location>
        <position position="82"/>
    </location>
    <ligand>
        <name>GTP</name>
        <dbReference type="ChEBI" id="CHEBI:37565"/>
    </ligand>
</feature>
<comment type="caution">
    <text evidence="8">Lacks conserved residue(s) required for the propagation of feature annotation.</text>
</comment>
<dbReference type="EC" id="2.7.7.77" evidence="8"/>
<dbReference type="OrthoDB" id="9788394at2"/>
<dbReference type="PANTHER" id="PTHR19136:SF81">
    <property type="entry name" value="MOLYBDENUM COFACTOR GUANYLYLTRANSFERASE"/>
    <property type="match status" value="1"/>
</dbReference>
<dbReference type="GO" id="GO:0005737">
    <property type="term" value="C:cytoplasm"/>
    <property type="evidence" value="ECO:0007669"/>
    <property type="project" value="UniProtKB-SubCell"/>
</dbReference>
<comment type="subcellular location">
    <subcellularLocation>
        <location evidence="8">Cytoplasm</location>
    </subcellularLocation>
</comment>
<evidence type="ECO:0000256" key="6">
    <source>
        <dbReference type="ARBA" id="ARBA00023134"/>
    </source>
</evidence>
<evidence type="ECO:0000256" key="4">
    <source>
        <dbReference type="ARBA" id="ARBA00022741"/>
    </source>
</evidence>
<evidence type="ECO:0000256" key="7">
    <source>
        <dbReference type="ARBA" id="ARBA00023150"/>
    </source>
</evidence>
<sequence length="207" mass="22991">MLQDLPSIHGLILAGGRSSRMGTDKALLAVVGKPLLMHIIMQMKSVGVKSVTVAVNDAAREEVYRNALTEHGGYESVQYVHDQFIDCGPIAGLHAGLSMMPEEGYVFVLACDMPMLSESLLDRMAAECALIETEEHVEVIRTPLQPFHALYHTSAVPKLLLQLERGEFRMMRMLDQLSHLLIQPTLAEEEAFRNLNTPEAYESFIGL</sequence>
<gene>
    <name evidence="8 9" type="primary">mobA</name>
    <name evidence="9" type="ORF">Back11_51360</name>
</gene>
<keyword evidence="5 8" id="KW-0460">Magnesium</keyword>
<dbReference type="SUPFAM" id="SSF53448">
    <property type="entry name" value="Nucleotide-diphospho-sugar transferases"/>
    <property type="match status" value="1"/>
</dbReference>
<feature type="binding site" evidence="8">
    <location>
        <begin position="13"/>
        <end position="15"/>
    </location>
    <ligand>
        <name>GTP</name>
        <dbReference type="ChEBI" id="CHEBI:37565"/>
    </ligand>
</feature>
<comment type="catalytic activity">
    <reaction evidence="8">
        <text>Mo-molybdopterin + GTP + H(+) = Mo-molybdopterin guanine dinucleotide + diphosphate</text>
        <dbReference type="Rhea" id="RHEA:34243"/>
        <dbReference type="ChEBI" id="CHEBI:15378"/>
        <dbReference type="ChEBI" id="CHEBI:33019"/>
        <dbReference type="ChEBI" id="CHEBI:37565"/>
        <dbReference type="ChEBI" id="CHEBI:71302"/>
        <dbReference type="ChEBI" id="CHEBI:71310"/>
        <dbReference type="EC" id="2.7.7.77"/>
    </reaction>
</comment>
<evidence type="ECO:0000256" key="2">
    <source>
        <dbReference type="ARBA" id="ARBA00022679"/>
    </source>
</evidence>
<comment type="domain">
    <text evidence="8">The N-terminal domain determines nucleotide recognition and specific binding, while the C-terminal domain determines the specific binding to the target protein.</text>
</comment>
<comment type="similarity">
    <text evidence="8">Belongs to the MobA family.</text>
</comment>
<reference evidence="9 10" key="1">
    <citation type="submission" date="2018-11" db="EMBL/GenBank/DDBJ databases">
        <title>Complete genome sequence of Paenibacillus baekrokdamisoli strain KCTC 33723.</title>
        <authorList>
            <person name="Kang S.W."/>
            <person name="Lee K.C."/>
            <person name="Kim K.K."/>
            <person name="Kim J.S."/>
            <person name="Kim D.S."/>
            <person name="Ko S.H."/>
            <person name="Yang S.H."/>
            <person name="Lee J.S."/>
        </authorList>
    </citation>
    <scope>NUCLEOTIDE SEQUENCE [LARGE SCALE GENOMIC DNA]</scope>
    <source>
        <strain evidence="9 10">KCTC 33723</strain>
    </source>
</reference>
<keyword evidence="9" id="KW-0548">Nucleotidyltransferase</keyword>
<proteinExistence type="inferred from homology"/>
<dbReference type="AlphaFoldDB" id="A0A3G9JCV1"/>
<dbReference type="GO" id="GO:0005525">
    <property type="term" value="F:GTP binding"/>
    <property type="evidence" value="ECO:0007669"/>
    <property type="project" value="UniProtKB-UniRule"/>
</dbReference>
<keyword evidence="4 8" id="KW-0547">Nucleotide-binding</keyword>
<protein>
    <recommendedName>
        <fullName evidence="8">Probable molybdenum cofactor guanylyltransferase</fullName>
        <shortName evidence="8">MoCo guanylyltransferase</shortName>
        <ecNumber evidence="8">2.7.7.77</ecNumber>
    </recommendedName>
    <alternativeName>
        <fullName evidence="8">GTP:molybdopterin guanylyltransferase</fullName>
    </alternativeName>
    <alternativeName>
        <fullName evidence="8">Mo-MPT guanylyltransferase</fullName>
    </alternativeName>
    <alternativeName>
        <fullName evidence="8">Molybdopterin guanylyltransferase</fullName>
    </alternativeName>
    <alternativeName>
        <fullName evidence="8">Molybdopterin-guanine dinucleotide synthase</fullName>
        <shortName evidence="8">MGD synthase</shortName>
    </alternativeName>
</protein>
<evidence type="ECO:0000256" key="3">
    <source>
        <dbReference type="ARBA" id="ARBA00022723"/>
    </source>
</evidence>
<dbReference type="KEGG" id="pbk:Back11_51360"/>
<keyword evidence="6 8" id="KW-0342">GTP-binding</keyword>
<dbReference type="HAMAP" id="MF_00316">
    <property type="entry name" value="MobA"/>
    <property type="match status" value="1"/>
</dbReference>
<dbReference type="GO" id="GO:0046872">
    <property type="term" value="F:metal ion binding"/>
    <property type="evidence" value="ECO:0007669"/>
    <property type="project" value="UniProtKB-KW"/>
</dbReference>
<keyword evidence="7 8" id="KW-0501">Molybdenum cofactor biosynthesis</keyword>
<dbReference type="Pfam" id="PF12804">
    <property type="entry name" value="NTP_transf_3"/>
    <property type="match status" value="1"/>
</dbReference>
<evidence type="ECO:0000256" key="1">
    <source>
        <dbReference type="ARBA" id="ARBA00022490"/>
    </source>
</evidence>
<evidence type="ECO:0000313" key="9">
    <source>
        <dbReference type="EMBL" id="BBH23791.1"/>
    </source>
</evidence>
<evidence type="ECO:0000256" key="8">
    <source>
        <dbReference type="HAMAP-Rule" id="MF_00316"/>
    </source>
</evidence>
<evidence type="ECO:0000313" key="10">
    <source>
        <dbReference type="Proteomes" id="UP000275368"/>
    </source>
</evidence>
<keyword evidence="1 8" id="KW-0963">Cytoplasm</keyword>
<keyword evidence="2 8" id="KW-0808">Transferase</keyword>
<dbReference type="GO" id="GO:0061603">
    <property type="term" value="F:molybdenum cofactor guanylyltransferase activity"/>
    <property type="evidence" value="ECO:0007669"/>
    <property type="project" value="UniProtKB-EC"/>
</dbReference>
<dbReference type="Gene3D" id="3.90.550.10">
    <property type="entry name" value="Spore Coat Polysaccharide Biosynthesis Protein SpsA, Chain A"/>
    <property type="match status" value="1"/>
</dbReference>
<comment type="cofactor">
    <cofactor evidence="8">
        <name>Mg(2+)</name>
        <dbReference type="ChEBI" id="CHEBI:18420"/>
    </cofactor>
</comment>
<dbReference type="EMBL" id="AP019308">
    <property type="protein sequence ID" value="BBH23791.1"/>
    <property type="molecule type" value="Genomic_DNA"/>
</dbReference>
<dbReference type="InterPro" id="IPR025877">
    <property type="entry name" value="MobA-like_NTP_Trfase"/>
</dbReference>
<dbReference type="CDD" id="cd02503">
    <property type="entry name" value="MobA"/>
    <property type="match status" value="1"/>
</dbReference>
<accession>A0A3G9JCV1</accession>
<name>A0A3G9JCV1_9BACL</name>
<feature type="binding site" evidence="8">
    <location>
        <position position="25"/>
    </location>
    <ligand>
        <name>GTP</name>
        <dbReference type="ChEBI" id="CHEBI:37565"/>
    </ligand>
</feature>
<feature type="binding site" evidence="8">
    <location>
        <position position="112"/>
    </location>
    <ligand>
        <name>Mg(2+)</name>
        <dbReference type="ChEBI" id="CHEBI:18420"/>
    </ligand>
</feature>
<dbReference type="GO" id="GO:0006777">
    <property type="term" value="P:Mo-molybdopterin cofactor biosynthetic process"/>
    <property type="evidence" value="ECO:0007669"/>
    <property type="project" value="UniProtKB-KW"/>
</dbReference>
<dbReference type="InterPro" id="IPR013482">
    <property type="entry name" value="Molybde_CF_guanTrfase"/>
</dbReference>
<comment type="function">
    <text evidence="8">Transfers a GMP moiety from GTP to Mo-molybdopterin (Mo-MPT) cofactor (Moco or molybdenum cofactor) to form Mo-molybdopterin guanine dinucleotide (Mo-MGD) cofactor.</text>
</comment>
<feature type="binding site" evidence="8">
    <location>
        <position position="112"/>
    </location>
    <ligand>
        <name>GTP</name>
        <dbReference type="ChEBI" id="CHEBI:37565"/>
    </ligand>
</feature>
<keyword evidence="10" id="KW-1185">Reference proteome</keyword>